<dbReference type="Proteomes" id="UP000325315">
    <property type="component" value="Unassembled WGS sequence"/>
</dbReference>
<organism evidence="2 3">
    <name type="scientific">Gossypium australe</name>
    <dbReference type="NCBI Taxonomy" id="47621"/>
    <lineage>
        <taxon>Eukaryota</taxon>
        <taxon>Viridiplantae</taxon>
        <taxon>Streptophyta</taxon>
        <taxon>Embryophyta</taxon>
        <taxon>Tracheophyta</taxon>
        <taxon>Spermatophyta</taxon>
        <taxon>Magnoliopsida</taxon>
        <taxon>eudicotyledons</taxon>
        <taxon>Gunneridae</taxon>
        <taxon>Pentapetalae</taxon>
        <taxon>rosids</taxon>
        <taxon>malvids</taxon>
        <taxon>Malvales</taxon>
        <taxon>Malvaceae</taxon>
        <taxon>Malvoideae</taxon>
        <taxon>Gossypium</taxon>
    </lineage>
</organism>
<evidence type="ECO:0000256" key="1">
    <source>
        <dbReference type="SAM" id="Phobius"/>
    </source>
</evidence>
<keyword evidence="1" id="KW-0472">Membrane</keyword>
<sequence length="132" mass="15030">MAIRPFNENERIFPGSGQLADPSLLNGIVLMLICLNENGIVFYLLHKSNFRPKIHFLYPVKKKTSQYSRLGPIVGPMDHHPTRLTRRRSRRFFGEKCPPSKENLATMVGFRREAEAKLAAWQLGSCWDACGA</sequence>
<proteinExistence type="predicted"/>
<evidence type="ECO:0000313" key="2">
    <source>
        <dbReference type="EMBL" id="KAA3467976.1"/>
    </source>
</evidence>
<dbReference type="EMBL" id="SMMG02000007">
    <property type="protein sequence ID" value="KAA3467976.1"/>
    <property type="molecule type" value="Genomic_DNA"/>
</dbReference>
<keyword evidence="3" id="KW-1185">Reference proteome</keyword>
<keyword evidence="1" id="KW-0812">Transmembrane</keyword>
<evidence type="ECO:0000313" key="3">
    <source>
        <dbReference type="Proteomes" id="UP000325315"/>
    </source>
</evidence>
<protein>
    <submittedName>
        <fullName evidence="2">Uncharacterized protein</fullName>
    </submittedName>
</protein>
<keyword evidence="1" id="KW-1133">Transmembrane helix</keyword>
<comment type="caution">
    <text evidence="2">The sequence shown here is derived from an EMBL/GenBank/DDBJ whole genome shotgun (WGS) entry which is preliminary data.</text>
</comment>
<reference evidence="3" key="1">
    <citation type="journal article" date="2019" name="Plant Biotechnol. J.">
        <title>Genome sequencing of the Australian wild diploid species Gossypium australe highlights disease resistance and delayed gland morphogenesis.</title>
        <authorList>
            <person name="Cai Y."/>
            <person name="Cai X."/>
            <person name="Wang Q."/>
            <person name="Wang P."/>
            <person name="Zhang Y."/>
            <person name="Cai C."/>
            <person name="Xu Y."/>
            <person name="Wang K."/>
            <person name="Zhou Z."/>
            <person name="Wang C."/>
            <person name="Geng S."/>
            <person name="Li B."/>
            <person name="Dong Q."/>
            <person name="Hou Y."/>
            <person name="Wang H."/>
            <person name="Ai P."/>
            <person name="Liu Z."/>
            <person name="Yi F."/>
            <person name="Sun M."/>
            <person name="An G."/>
            <person name="Cheng J."/>
            <person name="Zhang Y."/>
            <person name="Shi Q."/>
            <person name="Xie Y."/>
            <person name="Shi X."/>
            <person name="Chang Y."/>
            <person name="Huang F."/>
            <person name="Chen Y."/>
            <person name="Hong S."/>
            <person name="Mi L."/>
            <person name="Sun Q."/>
            <person name="Zhang L."/>
            <person name="Zhou B."/>
            <person name="Peng R."/>
            <person name="Zhang X."/>
            <person name="Liu F."/>
        </authorList>
    </citation>
    <scope>NUCLEOTIDE SEQUENCE [LARGE SCALE GENOMIC DNA]</scope>
    <source>
        <strain evidence="3">cv. PA1801</strain>
    </source>
</reference>
<feature type="transmembrane region" description="Helical" evidence="1">
    <location>
        <begin position="24"/>
        <end position="45"/>
    </location>
</feature>
<dbReference type="AlphaFoldDB" id="A0A5B6VG67"/>
<gene>
    <name evidence="2" type="ORF">EPI10_002944</name>
</gene>
<accession>A0A5B6VG67</accession>
<name>A0A5B6VG67_9ROSI</name>